<dbReference type="AlphaFoldDB" id="A0A2A9A0Q0"/>
<dbReference type="EMBL" id="NTRR01000017">
    <property type="protein sequence ID" value="PFE15258.1"/>
    <property type="molecule type" value="Genomic_DNA"/>
</dbReference>
<sequence length="98" mass="11855">MSQYQMLYSTPYLYSSRALNQMYKANKNDENICAIQEHMLRHEVYLDRQYRGYYYLSRKIEEDLYSDELAVSWNQLFNEYQLFKDGKGNLSIKPKGWG</sequence>
<name>A0A2A9A0Q0_BACCE</name>
<dbReference type="Proteomes" id="UP000220032">
    <property type="component" value="Unassembled WGS sequence"/>
</dbReference>
<gene>
    <name evidence="1" type="ORF">CN307_12930</name>
</gene>
<organism evidence="1 2">
    <name type="scientific">Bacillus cereus</name>
    <dbReference type="NCBI Taxonomy" id="1396"/>
    <lineage>
        <taxon>Bacteria</taxon>
        <taxon>Bacillati</taxon>
        <taxon>Bacillota</taxon>
        <taxon>Bacilli</taxon>
        <taxon>Bacillales</taxon>
        <taxon>Bacillaceae</taxon>
        <taxon>Bacillus</taxon>
        <taxon>Bacillus cereus group</taxon>
    </lineage>
</organism>
<evidence type="ECO:0000313" key="2">
    <source>
        <dbReference type="Proteomes" id="UP000220032"/>
    </source>
</evidence>
<dbReference type="RefSeq" id="WP_098342639.1">
    <property type="nucleotide sequence ID" value="NZ_NTRR01000017.1"/>
</dbReference>
<protein>
    <submittedName>
        <fullName evidence="1">Uncharacterized protein</fullName>
    </submittedName>
</protein>
<reference evidence="1 2" key="1">
    <citation type="submission" date="2017-09" db="EMBL/GenBank/DDBJ databases">
        <title>Large-scale bioinformatics analysis of Bacillus genomes uncovers conserved roles of natural products in bacterial physiology.</title>
        <authorList>
            <consortium name="Agbiome Team Llc"/>
            <person name="Bleich R.M."/>
            <person name="Grubbs K.J."/>
            <person name="Santa Maria K.C."/>
            <person name="Allen S.E."/>
            <person name="Farag S."/>
            <person name="Shank E.A."/>
            <person name="Bowers A."/>
        </authorList>
    </citation>
    <scope>NUCLEOTIDE SEQUENCE [LARGE SCALE GENOMIC DNA]</scope>
    <source>
        <strain evidence="1 2">AFS022681</strain>
    </source>
</reference>
<accession>A0A2A9A0Q0</accession>
<proteinExistence type="predicted"/>
<evidence type="ECO:0000313" key="1">
    <source>
        <dbReference type="EMBL" id="PFE15258.1"/>
    </source>
</evidence>
<comment type="caution">
    <text evidence="1">The sequence shown here is derived from an EMBL/GenBank/DDBJ whole genome shotgun (WGS) entry which is preliminary data.</text>
</comment>